<dbReference type="PANTHER" id="PTHR10359">
    <property type="entry name" value="A/G-SPECIFIC ADENINE GLYCOSYLASE/ENDONUCLEASE III"/>
    <property type="match status" value="1"/>
</dbReference>
<evidence type="ECO:0000256" key="4">
    <source>
        <dbReference type="ARBA" id="ARBA00023014"/>
    </source>
</evidence>
<keyword evidence="2" id="KW-0479">Metal-binding</keyword>
<keyword evidence="1" id="KW-0004">4Fe-4S</keyword>
<keyword evidence="3" id="KW-0408">Iron</keyword>
<dbReference type="PIRSF" id="PIRSF001435">
    <property type="entry name" value="Nth"/>
    <property type="match status" value="1"/>
</dbReference>
<evidence type="ECO:0000259" key="5">
    <source>
        <dbReference type="SMART" id="SM00478"/>
    </source>
</evidence>
<dbReference type="PANTHER" id="PTHR10359:SF19">
    <property type="entry name" value="DNA REPAIR GLYCOSYLASE MJ1434-RELATED"/>
    <property type="match status" value="1"/>
</dbReference>
<dbReference type="Pfam" id="PF00730">
    <property type="entry name" value="HhH-GPD"/>
    <property type="match status" value="1"/>
</dbReference>
<sequence length="217" mass="24869">MTAEILNQIYQKLFRHFGPQGWWPGETPFEVCVGAILTQNTNWQNVERAIKNLKERGLLEPHKLFSLPLEELAQLIRPAGYFRVKAKRLKNFLKLLVEEYQGSLERLFAAGPELARQKLLAVSGIGPETADSILLYAGGFPVFVVDAYTKRILLRHGLATEEMGYEELKELFEKNLPAQTELFNEYHALLVACGKTYCRPRRPSCEKCPLKDLEKEF</sequence>
<protein>
    <submittedName>
        <fullName evidence="6">Endonuclease III domain-containing protein</fullName>
    </submittedName>
</protein>
<organism evidence="6">
    <name type="scientific">Thermodesulfatator atlanticus</name>
    <dbReference type="NCBI Taxonomy" id="501497"/>
    <lineage>
        <taxon>Bacteria</taxon>
        <taxon>Pseudomonadati</taxon>
        <taxon>Thermodesulfobacteriota</taxon>
        <taxon>Thermodesulfobacteria</taxon>
        <taxon>Thermodesulfobacteriales</taxon>
        <taxon>Thermodesulfatatoraceae</taxon>
        <taxon>Thermodesulfatator</taxon>
    </lineage>
</organism>
<keyword evidence="4" id="KW-0411">Iron-sulfur</keyword>
<keyword evidence="6" id="KW-0378">Hydrolase</keyword>
<dbReference type="SUPFAM" id="SSF48150">
    <property type="entry name" value="DNA-glycosylase"/>
    <property type="match status" value="1"/>
</dbReference>
<dbReference type="EMBL" id="DROK01000144">
    <property type="protein sequence ID" value="HHI97170.1"/>
    <property type="molecule type" value="Genomic_DNA"/>
</dbReference>
<evidence type="ECO:0000313" key="6">
    <source>
        <dbReference type="EMBL" id="HHI97170.1"/>
    </source>
</evidence>
<gene>
    <name evidence="6" type="ORF">ENJ96_04895</name>
</gene>
<dbReference type="InterPro" id="IPR023170">
    <property type="entry name" value="HhH_base_excis_C"/>
</dbReference>
<evidence type="ECO:0000256" key="1">
    <source>
        <dbReference type="ARBA" id="ARBA00022485"/>
    </source>
</evidence>
<dbReference type="InterPro" id="IPR011257">
    <property type="entry name" value="DNA_glycosylase"/>
</dbReference>
<proteinExistence type="predicted"/>
<dbReference type="GO" id="GO:0006284">
    <property type="term" value="P:base-excision repair"/>
    <property type="evidence" value="ECO:0007669"/>
    <property type="project" value="InterPro"/>
</dbReference>
<dbReference type="GO" id="GO:0051539">
    <property type="term" value="F:4 iron, 4 sulfur cluster binding"/>
    <property type="evidence" value="ECO:0007669"/>
    <property type="project" value="UniProtKB-KW"/>
</dbReference>
<dbReference type="Gene3D" id="1.10.340.30">
    <property type="entry name" value="Hypothetical protein, domain 2"/>
    <property type="match status" value="1"/>
</dbReference>
<dbReference type="SMART" id="SM00478">
    <property type="entry name" value="ENDO3c"/>
    <property type="match status" value="1"/>
</dbReference>
<dbReference type="AlphaFoldDB" id="A0A7V5U2I0"/>
<keyword evidence="6" id="KW-0540">Nuclease</keyword>
<keyword evidence="6" id="KW-0255">Endonuclease</keyword>
<dbReference type="InterPro" id="IPR003265">
    <property type="entry name" value="HhH-GPD_domain"/>
</dbReference>
<dbReference type="CDD" id="cd00056">
    <property type="entry name" value="ENDO3c"/>
    <property type="match status" value="1"/>
</dbReference>
<dbReference type="Gene3D" id="1.10.1670.10">
    <property type="entry name" value="Helix-hairpin-Helix base-excision DNA repair enzymes (C-terminal)"/>
    <property type="match status" value="1"/>
</dbReference>
<dbReference type="GO" id="GO:0046872">
    <property type="term" value="F:metal ion binding"/>
    <property type="evidence" value="ECO:0007669"/>
    <property type="project" value="UniProtKB-KW"/>
</dbReference>
<evidence type="ECO:0000256" key="3">
    <source>
        <dbReference type="ARBA" id="ARBA00023004"/>
    </source>
</evidence>
<evidence type="ECO:0000256" key="2">
    <source>
        <dbReference type="ARBA" id="ARBA00022723"/>
    </source>
</evidence>
<dbReference type="GO" id="GO:0004519">
    <property type="term" value="F:endonuclease activity"/>
    <property type="evidence" value="ECO:0007669"/>
    <property type="project" value="UniProtKB-KW"/>
</dbReference>
<name>A0A7V5U2I0_9BACT</name>
<comment type="caution">
    <text evidence="6">The sequence shown here is derived from an EMBL/GenBank/DDBJ whole genome shotgun (WGS) entry which is preliminary data.</text>
</comment>
<feature type="domain" description="HhH-GPD" evidence="5">
    <location>
        <begin position="37"/>
        <end position="196"/>
    </location>
</feature>
<reference evidence="6" key="1">
    <citation type="journal article" date="2020" name="mSystems">
        <title>Genome- and Community-Level Interaction Insights into Carbon Utilization and Element Cycling Functions of Hydrothermarchaeota in Hydrothermal Sediment.</title>
        <authorList>
            <person name="Zhou Z."/>
            <person name="Liu Y."/>
            <person name="Xu W."/>
            <person name="Pan J."/>
            <person name="Luo Z.H."/>
            <person name="Li M."/>
        </authorList>
    </citation>
    <scope>NUCLEOTIDE SEQUENCE [LARGE SCALE GENOMIC DNA]</scope>
    <source>
        <strain evidence="6">HyVt-533</strain>
    </source>
</reference>
<accession>A0A7V5U2I0</accession>
<dbReference type="Proteomes" id="UP000886101">
    <property type="component" value="Unassembled WGS sequence"/>
</dbReference>